<keyword evidence="3" id="KW-1185">Reference proteome</keyword>
<dbReference type="InterPro" id="IPR001434">
    <property type="entry name" value="OmcB-like_DUF11"/>
</dbReference>
<sequence length="484" mass="51564">MAFMNRFSIITCGEMTFTGNTLGLSQLINTNEAGTSGSIGAFTTTNNLLQVPTFPAGTTLSYLLNSSSAQLVIPSESTVLYAELIWGGNFLTRDQDITLLLDSPVTLTDPNSTSTLISPDPLTSNNSTFSFGNPPVERGFYMRSNDVTSIVQAAGPGTYTVSGVPGLVDPLVASTVNTNHAGWTLAVVYENSSMPTRSMNLYVGSNGIVINPSNPTIDIDVTGFMTPASGDVDARLLISAQEGDANIGGDQVLFGPDALSLTPLSGPNNPVGNFFGSQINDITGNLDTTGTFGNRNQDPFTQTNIVAGRQGWDITNVSGMNYLPNNQSTATFRFTSSGDAYMPNALGVQIDVGDALPDIVKSVDKTLVTKGDVLTFTITITNNGVVPADHVIFYDEIPDGCKFFPDSLYIDGVHFPGVNPQYGVSLPDIPVGDTVTISFKVIVTRKDCFVRNIAKVEYSCGKISYSNPVISTVCRKCQKTRIYC</sequence>
<organism evidence="2 3">
    <name type="scientific">Fervidibacillus albus</name>
    <dbReference type="NCBI Taxonomy" id="2980026"/>
    <lineage>
        <taxon>Bacteria</taxon>
        <taxon>Bacillati</taxon>
        <taxon>Bacillota</taxon>
        <taxon>Bacilli</taxon>
        <taxon>Bacillales</taxon>
        <taxon>Bacillaceae</taxon>
        <taxon>Fervidibacillus</taxon>
    </lineage>
</organism>
<evidence type="ECO:0000313" key="2">
    <source>
        <dbReference type="EMBL" id="WAA09111.1"/>
    </source>
</evidence>
<dbReference type="InterPro" id="IPR051172">
    <property type="entry name" value="Chlamydia_OmcB"/>
</dbReference>
<feature type="domain" description="DUF11" evidence="1">
    <location>
        <begin position="359"/>
        <end position="457"/>
    </location>
</feature>
<dbReference type="Proteomes" id="UP001164718">
    <property type="component" value="Chromosome"/>
</dbReference>
<evidence type="ECO:0000259" key="1">
    <source>
        <dbReference type="Pfam" id="PF01345"/>
    </source>
</evidence>
<dbReference type="KEGG" id="faf:OE104_10995"/>
<dbReference type="EMBL" id="CP106878">
    <property type="protein sequence ID" value="WAA09111.1"/>
    <property type="molecule type" value="Genomic_DNA"/>
</dbReference>
<dbReference type="RefSeq" id="WP_275416896.1">
    <property type="nucleotide sequence ID" value="NZ_CP106878.1"/>
</dbReference>
<dbReference type="Pfam" id="PF01345">
    <property type="entry name" value="DUF11"/>
    <property type="match status" value="1"/>
</dbReference>
<evidence type="ECO:0000313" key="3">
    <source>
        <dbReference type="Proteomes" id="UP001164718"/>
    </source>
</evidence>
<dbReference type="NCBIfam" id="TIGR01451">
    <property type="entry name" value="B_ant_repeat"/>
    <property type="match status" value="1"/>
</dbReference>
<dbReference type="InterPro" id="IPR047589">
    <property type="entry name" value="DUF11_rpt"/>
</dbReference>
<dbReference type="PANTHER" id="PTHR34819:SF3">
    <property type="entry name" value="CELL SURFACE PROTEIN"/>
    <property type="match status" value="1"/>
</dbReference>
<accession>A0A9E8LT83</accession>
<gene>
    <name evidence="2" type="ORF">OE104_10995</name>
</gene>
<dbReference type="AlphaFoldDB" id="A0A9E8LT83"/>
<proteinExistence type="predicted"/>
<protein>
    <submittedName>
        <fullName evidence="2">DUF11 domain-containing protein</fullName>
    </submittedName>
</protein>
<dbReference type="PANTHER" id="PTHR34819">
    <property type="entry name" value="LARGE CYSTEINE-RICH PERIPLASMIC PROTEIN OMCB"/>
    <property type="match status" value="1"/>
</dbReference>
<name>A0A9E8LT83_9BACI</name>
<reference evidence="2" key="1">
    <citation type="submission" date="2022-09" db="EMBL/GenBank/DDBJ databases">
        <title>Complete Genomes of Fervidibacillus albus and Fervidibacillus halotolerans isolated from tidal flat sediments.</title>
        <authorList>
            <person name="Kwon K.K."/>
            <person name="Yang S.-H."/>
            <person name="Park M.J."/>
            <person name="Oh H.-M."/>
        </authorList>
    </citation>
    <scope>NUCLEOTIDE SEQUENCE</scope>
    <source>
        <strain evidence="2">MEBiC13591</strain>
    </source>
</reference>